<keyword evidence="10" id="KW-1185">Reference proteome</keyword>
<dbReference type="FunFam" id="1.20.1250.20:FF:000172">
    <property type="entry name" value="MFS multidrug resistance transporter"/>
    <property type="match status" value="1"/>
</dbReference>
<dbReference type="VEuPathDB" id="FungiDB:AAP_02542"/>
<feature type="transmembrane region" description="Helical" evidence="7">
    <location>
        <begin position="391"/>
        <end position="411"/>
    </location>
</feature>
<dbReference type="GO" id="GO:0015565">
    <property type="term" value="F:threonine efflux transmembrane transporter activity"/>
    <property type="evidence" value="ECO:0007669"/>
    <property type="project" value="EnsemblFungi"/>
</dbReference>
<protein>
    <submittedName>
        <fullName evidence="9">Major facilitator superfamily domain, general substrate transporter</fullName>
    </submittedName>
</protein>
<feature type="compositionally biased region" description="Basic and acidic residues" evidence="6">
    <location>
        <begin position="1"/>
        <end position="19"/>
    </location>
</feature>
<dbReference type="OrthoDB" id="3936150at2759"/>
<dbReference type="Gene3D" id="1.20.1250.20">
    <property type="entry name" value="MFS general substrate transporter like domains"/>
    <property type="match status" value="1"/>
</dbReference>
<proteinExistence type="predicted"/>
<feature type="domain" description="Major facilitator superfamily (MFS) profile" evidence="8">
    <location>
        <begin position="117"/>
        <end position="561"/>
    </location>
</feature>
<comment type="subcellular location">
    <subcellularLocation>
        <location evidence="1">Membrane</location>
        <topology evidence="1">Multi-pass membrane protein</topology>
    </subcellularLocation>
</comment>
<evidence type="ECO:0000313" key="10">
    <source>
        <dbReference type="Proteomes" id="UP000242877"/>
    </source>
</evidence>
<gene>
    <name evidence="9" type="ORF">AAP_02542</name>
</gene>
<sequence length="573" mass="62749">MANSHIEDPNSSSDHESEKSTTIADVHASGSYLGSHTPDGLEKTTGDVEKTAWTNDVEQGNADGDGEEPNLVPVVSNPPPPAVPVPRRQRRGLLAQVTIIAEVTEPKHYSRSIKWTITFLVALAAAAAPLGSAIFFPSLSDVARSLHTSETVANLSVALYMLSMSIFPLWWSSFSEMFGRRSIYLISFVLFIVFSILSAVSVSIGMLIPMRLLSGGASASVQAIGAGTIADIWEPKERGRAMGIFYLGPLCGPLLAPIIGGAIAQAWGWRSTQWFQVIFGGVVFLTILFCLPETLKRKAEPVAPVMLGEDGAPVERTLTRVSTRQAAMAAKSFTVTATKFIFGPLEVIGYLRFAPVLLTIIWASITFGSLYVLNVSLEYTFGRHPYNFSEVIIGLLYIPNSIGYVLTSLLGGKWMDYIMHREARKANRYDEKGKLIYRPEDRMKENAWIGAFVFPAALIWYGWAAEKQVFWFAVIIANFFFGIGSMTVFSMATTMLTEFMPKRASSGVALNNFVRNILSCVGTIVGVPLINAMGNGWLFTMIALVSLITGTSVILSMKKFGPQWRIKMDKAFA</sequence>
<dbReference type="AlphaFoldDB" id="A0A167ZTJ0"/>
<feature type="transmembrane region" description="Helical" evidence="7">
    <location>
        <begin position="117"/>
        <end position="139"/>
    </location>
</feature>
<keyword evidence="4 7" id="KW-1133">Transmembrane helix</keyword>
<feature type="transmembrane region" description="Helical" evidence="7">
    <location>
        <begin position="183"/>
        <end position="206"/>
    </location>
</feature>
<dbReference type="PANTHER" id="PTHR23502:SF5">
    <property type="entry name" value="QUINIDINE RESISTANCE PROTEIN 3"/>
    <property type="match status" value="1"/>
</dbReference>
<dbReference type="SUPFAM" id="SSF103473">
    <property type="entry name" value="MFS general substrate transporter"/>
    <property type="match status" value="1"/>
</dbReference>
<dbReference type="GO" id="GO:0015203">
    <property type="term" value="F:polyamine transmembrane transporter activity"/>
    <property type="evidence" value="ECO:0007669"/>
    <property type="project" value="EnsemblFungi"/>
</dbReference>
<feature type="transmembrane region" description="Helical" evidence="7">
    <location>
        <begin position="536"/>
        <end position="557"/>
    </location>
</feature>
<comment type="caution">
    <text evidence="9">The sequence shown here is derived from an EMBL/GenBank/DDBJ whole genome shotgun (WGS) entry which is preliminary data.</text>
</comment>
<dbReference type="InterPro" id="IPR036259">
    <property type="entry name" value="MFS_trans_sf"/>
</dbReference>
<feature type="compositionally biased region" description="Basic and acidic residues" evidence="6">
    <location>
        <begin position="39"/>
        <end position="50"/>
    </location>
</feature>
<dbReference type="GO" id="GO:0010509">
    <property type="term" value="P:intracellular polyamine homeostasis"/>
    <property type="evidence" value="ECO:0007669"/>
    <property type="project" value="EnsemblFungi"/>
</dbReference>
<dbReference type="Pfam" id="PF07690">
    <property type="entry name" value="MFS_1"/>
    <property type="match status" value="1"/>
</dbReference>
<feature type="transmembrane region" description="Helical" evidence="7">
    <location>
        <begin position="513"/>
        <end position="530"/>
    </location>
</feature>
<dbReference type="GO" id="GO:0005886">
    <property type="term" value="C:plasma membrane"/>
    <property type="evidence" value="ECO:0007669"/>
    <property type="project" value="EnsemblFungi"/>
</dbReference>
<dbReference type="GO" id="GO:0030476">
    <property type="term" value="P:ascospore wall assembly"/>
    <property type="evidence" value="ECO:0007669"/>
    <property type="project" value="EnsemblFungi"/>
</dbReference>
<feature type="transmembrane region" description="Helical" evidence="7">
    <location>
        <begin position="245"/>
        <end position="267"/>
    </location>
</feature>
<keyword evidence="2" id="KW-0813">Transport</keyword>
<dbReference type="PROSITE" id="PS50850">
    <property type="entry name" value="MFS"/>
    <property type="match status" value="1"/>
</dbReference>
<keyword evidence="3 7" id="KW-0812">Transmembrane</keyword>
<keyword evidence="5 7" id="KW-0472">Membrane</keyword>
<reference evidence="9 10" key="1">
    <citation type="journal article" date="2016" name="Genome Biol. Evol.">
        <title>Divergent and convergent evolution of fungal pathogenicity.</title>
        <authorList>
            <person name="Shang Y."/>
            <person name="Xiao G."/>
            <person name="Zheng P."/>
            <person name="Cen K."/>
            <person name="Zhan S."/>
            <person name="Wang C."/>
        </authorList>
    </citation>
    <scope>NUCLEOTIDE SEQUENCE [LARGE SCALE GENOMIC DNA]</scope>
    <source>
        <strain evidence="9 10">ARSEF 7405</strain>
    </source>
</reference>
<evidence type="ECO:0000256" key="6">
    <source>
        <dbReference type="SAM" id="MobiDB-lite"/>
    </source>
</evidence>
<evidence type="ECO:0000256" key="3">
    <source>
        <dbReference type="ARBA" id="ARBA00022692"/>
    </source>
</evidence>
<accession>A0A167ZTJ0</accession>
<evidence type="ECO:0000256" key="5">
    <source>
        <dbReference type="ARBA" id="ARBA00023136"/>
    </source>
</evidence>
<feature type="transmembrane region" description="Helical" evidence="7">
    <location>
        <begin position="469"/>
        <end position="492"/>
    </location>
</feature>
<evidence type="ECO:0000313" key="9">
    <source>
        <dbReference type="EMBL" id="KZZ93076.1"/>
    </source>
</evidence>
<dbReference type="Proteomes" id="UP000242877">
    <property type="component" value="Unassembled WGS sequence"/>
</dbReference>
<feature type="transmembrane region" description="Helical" evidence="7">
    <location>
        <begin position="151"/>
        <end position="171"/>
    </location>
</feature>
<evidence type="ECO:0000256" key="4">
    <source>
        <dbReference type="ARBA" id="ARBA00022989"/>
    </source>
</evidence>
<feature type="transmembrane region" description="Helical" evidence="7">
    <location>
        <begin position="212"/>
        <end position="233"/>
    </location>
</feature>
<evidence type="ECO:0000259" key="8">
    <source>
        <dbReference type="PROSITE" id="PS50850"/>
    </source>
</evidence>
<feature type="transmembrane region" description="Helical" evidence="7">
    <location>
        <begin position="446"/>
        <end position="463"/>
    </location>
</feature>
<evidence type="ECO:0000256" key="2">
    <source>
        <dbReference type="ARBA" id="ARBA00022448"/>
    </source>
</evidence>
<dbReference type="CDD" id="cd17323">
    <property type="entry name" value="MFS_Tpo1_MDR_like"/>
    <property type="match status" value="1"/>
</dbReference>
<feature type="transmembrane region" description="Helical" evidence="7">
    <location>
        <begin position="349"/>
        <end position="371"/>
    </location>
</feature>
<dbReference type="GO" id="GO:0032973">
    <property type="term" value="P:amino acid export across plasma membrane"/>
    <property type="evidence" value="ECO:0007669"/>
    <property type="project" value="EnsemblFungi"/>
</dbReference>
<feature type="transmembrane region" description="Helical" evidence="7">
    <location>
        <begin position="273"/>
        <end position="291"/>
    </location>
</feature>
<dbReference type="InterPro" id="IPR020846">
    <property type="entry name" value="MFS_dom"/>
</dbReference>
<evidence type="ECO:0000256" key="7">
    <source>
        <dbReference type="SAM" id="Phobius"/>
    </source>
</evidence>
<organism evidence="9 10">
    <name type="scientific">Ascosphaera apis ARSEF 7405</name>
    <dbReference type="NCBI Taxonomy" id="392613"/>
    <lineage>
        <taxon>Eukaryota</taxon>
        <taxon>Fungi</taxon>
        <taxon>Dikarya</taxon>
        <taxon>Ascomycota</taxon>
        <taxon>Pezizomycotina</taxon>
        <taxon>Eurotiomycetes</taxon>
        <taxon>Eurotiomycetidae</taxon>
        <taxon>Onygenales</taxon>
        <taxon>Ascosphaeraceae</taxon>
        <taxon>Ascosphaera</taxon>
    </lineage>
</organism>
<evidence type="ECO:0000256" key="1">
    <source>
        <dbReference type="ARBA" id="ARBA00004141"/>
    </source>
</evidence>
<dbReference type="EMBL" id="AZGZ01000009">
    <property type="protein sequence ID" value="KZZ93076.1"/>
    <property type="molecule type" value="Genomic_DNA"/>
</dbReference>
<dbReference type="InterPro" id="IPR011701">
    <property type="entry name" value="MFS"/>
</dbReference>
<feature type="region of interest" description="Disordered" evidence="6">
    <location>
        <begin position="1"/>
        <end position="86"/>
    </location>
</feature>
<name>A0A167ZTJ0_9EURO</name>
<dbReference type="PANTHER" id="PTHR23502">
    <property type="entry name" value="MAJOR FACILITATOR SUPERFAMILY"/>
    <property type="match status" value="1"/>
</dbReference>